<keyword evidence="2" id="KW-1185">Reference proteome</keyword>
<keyword evidence="1" id="KW-0472">Membrane</keyword>
<keyword evidence="1" id="KW-1133">Transmembrane helix</keyword>
<proteinExistence type="predicted"/>
<dbReference type="RefSeq" id="XP_002733993.1">
    <property type="nucleotide sequence ID" value="XM_002733947.2"/>
</dbReference>
<name>A0ABM0GNQ5_SACKO</name>
<dbReference type="GeneID" id="100367308"/>
<dbReference type="InterPro" id="IPR034096">
    <property type="entry name" value="AAMDC"/>
</dbReference>
<dbReference type="Proteomes" id="UP000694865">
    <property type="component" value="Unplaced"/>
</dbReference>
<evidence type="ECO:0000256" key="1">
    <source>
        <dbReference type="SAM" id="Phobius"/>
    </source>
</evidence>
<dbReference type="InterPro" id="IPR036748">
    <property type="entry name" value="MTH938-like_sf"/>
</dbReference>
<dbReference type="PANTHER" id="PTHR15811">
    <property type="entry name" value="MTH938 DOMAIN-CONTAINING PROTEIN"/>
    <property type="match status" value="1"/>
</dbReference>
<accession>A0ABM0GNQ5</accession>
<evidence type="ECO:0000313" key="2">
    <source>
        <dbReference type="Proteomes" id="UP000694865"/>
    </source>
</evidence>
<keyword evidence="1" id="KW-0812">Transmembrane</keyword>
<dbReference type="SUPFAM" id="SSF64076">
    <property type="entry name" value="MTH938-like"/>
    <property type="match status" value="1"/>
</dbReference>
<dbReference type="InterPro" id="IPR007523">
    <property type="entry name" value="NDUFAF3/AAMDC"/>
</dbReference>
<reference evidence="3" key="1">
    <citation type="submission" date="2025-08" db="UniProtKB">
        <authorList>
            <consortium name="RefSeq"/>
        </authorList>
    </citation>
    <scope>IDENTIFICATION</scope>
    <source>
        <tissue evidence="3">Testes</tissue>
    </source>
</reference>
<evidence type="ECO:0000313" key="3">
    <source>
        <dbReference type="RefSeq" id="XP_002733993.1"/>
    </source>
</evidence>
<organism evidence="2 3">
    <name type="scientific">Saccoglossus kowalevskii</name>
    <name type="common">Acorn worm</name>
    <dbReference type="NCBI Taxonomy" id="10224"/>
    <lineage>
        <taxon>Eukaryota</taxon>
        <taxon>Metazoa</taxon>
        <taxon>Hemichordata</taxon>
        <taxon>Enteropneusta</taxon>
        <taxon>Harrimaniidae</taxon>
        <taxon>Saccoglossus</taxon>
    </lineage>
</organism>
<dbReference type="Pfam" id="PF04430">
    <property type="entry name" value="DUF498"/>
    <property type="match status" value="1"/>
</dbReference>
<dbReference type="CDD" id="cd05126">
    <property type="entry name" value="Mth938"/>
    <property type="match status" value="1"/>
</dbReference>
<dbReference type="PANTHER" id="PTHR15811:SF5">
    <property type="entry name" value="MTH938 DOMAIN-CONTAINING PROTEIN"/>
    <property type="match status" value="1"/>
</dbReference>
<protein>
    <submittedName>
        <fullName evidence="3">Mth938 domain-containing protein-like</fullName>
    </submittedName>
</protein>
<dbReference type="Gene3D" id="3.40.1230.10">
    <property type="entry name" value="MTH938-like"/>
    <property type="match status" value="1"/>
</dbReference>
<sequence length="201" mass="22014">MVQRTTVVFGICVLSCVCGALMLWIFSSHAGFPVDSTLSEGLSRREHGELVDDKPVDHLEPHHVVFPKNKPAHTQIHRDAMSSPLIKSFSWGKMDVEDTTYKDCKVWPGGSETWDWGKTGTHHSPGVQVTDLKDILEKGVDVLVIGNGVNQALGVPQATLNYVKDKHVEAVVLQTEKAVQKYNSLVKGGSKKVGGIFHSTC</sequence>
<feature type="transmembrane region" description="Helical" evidence="1">
    <location>
        <begin position="7"/>
        <end position="26"/>
    </location>
</feature>
<gene>
    <name evidence="3" type="primary">LOC100367308</name>
</gene>